<evidence type="ECO:0000313" key="6">
    <source>
        <dbReference type="EMBL" id="SFD70151.1"/>
    </source>
</evidence>
<dbReference type="GO" id="GO:0004674">
    <property type="term" value="F:protein serine/threonine kinase activity"/>
    <property type="evidence" value="ECO:0007669"/>
    <property type="project" value="UniProtKB-UniRule"/>
</dbReference>
<dbReference type="EMBL" id="FOMJ01000007">
    <property type="protein sequence ID" value="SFD70151.1"/>
    <property type="molecule type" value="Genomic_DNA"/>
</dbReference>
<name>A0A1I1UH43_9GAMM</name>
<evidence type="ECO:0000256" key="1">
    <source>
        <dbReference type="ARBA" id="ARBA00022527"/>
    </source>
</evidence>
<dbReference type="HAMAP" id="MF_01062">
    <property type="entry name" value="PSRP"/>
    <property type="match status" value="1"/>
</dbReference>
<dbReference type="PANTHER" id="PTHR31756">
    <property type="entry name" value="PYRUVATE, PHOSPHATE DIKINASE REGULATORY PROTEIN 1, CHLOROPLASTIC"/>
    <property type="match status" value="1"/>
</dbReference>
<evidence type="ECO:0000256" key="3">
    <source>
        <dbReference type="ARBA" id="ARBA00022741"/>
    </source>
</evidence>
<dbReference type="STRING" id="1123397.SAMN05660831_02156"/>
<dbReference type="GO" id="GO:0016776">
    <property type="term" value="F:phosphotransferase activity, phosphate group as acceptor"/>
    <property type="evidence" value="ECO:0007669"/>
    <property type="project" value="UniProtKB-UniRule"/>
</dbReference>
<dbReference type="PANTHER" id="PTHR31756:SF3">
    <property type="entry name" value="PYRUVATE, PHOSPHATE DIKINASE REGULATORY PROTEIN 1, CHLOROPLASTIC"/>
    <property type="match status" value="1"/>
</dbReference>
<comment type="catalytic activity">
    <reaction evidence="5">
        <text>[pyruvate, water dikinase] + ADP = [pyruvate, water dikinase]-phosphate + AMP + H(+)</text>
        <dbReference type="Rhea" id="RHEA:46020"/>
        <dbReference type="Rhea" id="RHEA-COMP:11425"/>
        <dbReference type="Rhea" id="RHEA-COMP:11426"/>
        <dbReference type="ChEBI" id="CHEBI:15378"/>
        <dbReference type="ChEBI" id="CHEBI:43176"/>
        <dbReference type="ChEBI" id="CHEBI:68546"/>
        <dbReference type="ChEBI" id="CHEBI:456215"/>
        <dbReference type="ChEBI" id="CHEBI:456216"/>
        <dbReference type="EC" id="2.7.11.33"/>
    </reaction>
</comment>
<comment type="similarity">
    <text evidence="5">Belongs to the pyruvate, phosphate/water dikinase regulatory protein family. PSRP subfamily.</text>
</comment>
<dbReference type="EC" id="2.7.4.28" evidence="5"/>
<feature type="binding site" evidence="5">
    <location>
        <begin position="151"/>
        <end position="158"/>
    </location>
    <ligand>
        <name>ADP</name>
        <dbReference type="ChEBI" id="CHEBI:456216"/>
    </ligand>
</feature>
<keyword evidence="2 5" id="KW-0808">Transferase</keyword>
<gene>
    <name evidence="6" type="ORF">SAMN05660831_02156</name>
</gene>
<dbReference type="Pfam" id="PF03618">
    <property type="entry name" value="Kinase-PPPase"/>
    <property type="match status" value="1"/>
</dbReference>
<evidence type="ECO:0000256" key="4">
    <source>
        <dbReference type="ARBA" id="ARBA00022777"/>
    </source>
</evidence>
<dbReference type="OrthoDB" id="9782201at2"/>
<dbReference type="InterPro" id="IPR026530">
    <property type="entry name" value="PSRP"/>
</dbReference>
<dbReference type="NCBIfam" id="NF003742">
    <property type="entry name" value="PRK05339.1"/>
    <property type="match status" value="1"/>
</dbReference>
<organism evidence="6 7">
    <name type="scientific">Thiohalospira halophila DSM 15071</name>
    <dbReference type="NCBI Taxonomy" id="1123397"/>
    <lineage>
        <taxon>Bacteria</taxon>
        <taxon>Pseudomonadati</taxon>
        <taxon>Pseudomonadota</taxon>
        <taxon>Gammaproteobacteria</taxon>
        <taxon>Thiohalospirales</taxon>
        <taxon>Thiohalospiraceae</taxon>
        <taxon>Thiohalospira</taxon>
    </lineage>
</organism>
<keyword evidence="3 5" id="KW-0547">Nucleotide-binding</keyword>
<dbReference type="RefSeq" id="WP_093428783.1">
    <property type="nucleotide sequence ID" value="NZ_FOMJ01000007.1"/>
</dbReference>
<proteinExistence type="inferred from homology"/>
<dbReference type="Proteomes" id="UP000198611">
    <property type="component" value="Unassembled WGS sequence"/>
</dbReference>
<sequence>MFCIFHVSDGTGITAETLGRALTSQYPGIEARRVTLPFVRDAATARATVARIQREAADSGCHPVILATLLDEDIRAVFREAGLPLLDFFEHFAGPARELFGEGAAAEVGRSHGVSDAASYDRRIRAVDYALGHDDGVSTQSYADADVILAGVSRAGKTPTSLYLALQHGLRAANYPFTDDDLESDRLPAVLWDNRDRVFGLTIEARRLAAIREERRPGSRYASVGQCRQEVRQVESLFRRERIPCVDVTPMSVEEIAASIRAHLQRG</sequence>
<evidence type="ECO:0000256" key="2">
    <source>
        <dbReference type="ARBA" id="ARBA00022679"/>
    </source>
</evidence>
<keyword evidence="4 5" id="KW-0418">Kinase</keyword>
<comment type="function">
    <text evidence="5">Bifunctional serine/threonine kinase and phosphorylase involved in the regulation of the phosphoenolpyruvate synthase (PEPS) by catalyzing its phosphorylation/dephosphorylation.</text>
</comment>
<protein>
    <recommendedName>
        <fullName evidence="5">Putative phosphoenolpyruvate synthase regulatory protein</fullName>
        <shortName evidence="5">PEP synthase regulatory protein</shortName>
        <shortName evidence="5">PSRP</shortName>
        <ecNumber evidence="5">2.7.11.33</ecNumber>
        <ecNumber evidence="5">2.7.4.28</ecNumber>
    </recommendedName>
    <alternativeName>
        <fullName evidence="5">Pyruvate, water dikinase regulatory protein</fullName>
    </alternativeName>
</protein>
<dbReference type="GO" id="GO:0043531">
    <property type="term" value="F:ADP binding"/>
    <property type="evidence" value="ECO:0007669"/>
    <property type="project" value="UniProtKB-UniRule"/>
</dbReference>
<dbReference type="InterPro" id="IPR005177">
    <property type="entry name" value="Kinase-pyrophosphorylase"/>
</dbReference>
<accession>A0A1I1UH43</accession>
<dbReference type="EC" id="2.7.11.33" evidence="5"/>
<keyword evidence="7" id="KW-1185">Reference proteome</keyword>
<keyword evidence="1 5" id="KW-0723">Serine/threonine-protein kinase</keyword>
<dbReference type="GO" id="GO:0005524">
    <property type="term" value="F:ATP binding"/>
    <property type="evidence" value="ECO:0007669"/>
    <property type="project" value="InterPro"/>
</dbReference>
<comment type="catalytic activity">
    <reaction evidence="5">
        <text>[pyruvate, water dikinase]-phosphate + phosphate + H(+) = [pyruvate, water dikinase] + diphosphate</text>
        <dbReference type="Rhea" id="RHEA:48580"/>
        <dbReference type="Rhea" id="RHEA-COMP:11425"/>
        <dbReference type="Rhea" id="RHEA-COMP:11426"/>
        <dbReference type="ChEBI" id="CHEBI:15378"/>
        <dbReference type="ChEBI" id="CHEBI:33019"/>
        <dbReference type="ChEBI" id="CHEBI:43176"/>
        <dbReference type="ChEBI" id="CHEBI:43474"/>
        <dbReference type="ChEBI" id="CHEBI:68546"/>
        <dbReference type="EC" id="2.7.4.28"/>
    </reaction>
</comment>
<evidence type="ECO:0000256" key="5">
    <source>
        <dbReference type="HAMAP-Rule" id="MF_01062"/>
    </source>
</evidence>
<evidence type="ECO:0000313" key="7">
    <source>
        <dbReference type="Proteomes" id="UP000198611"/>
    </source>
</evidence>
<dbReference type="AlphaFoldDB" id="A0A1I1UH43"/>
<reference evidence="6 7" key="1">
    <citation type="submission" date="2016-10" db="EMBL/GenBank/DDBJ databases">
        <authorList>
            <person name="de Groot N.N."/>
        </authorList>
    </citation>
    <scope>NUCLEOTIDE SEQUENCE [LARGE SCALE GENOMIC DNA]</scope>
    <source>
        <strain evidence="6 7">HL3</strain>
    </source>
</reference>